<evidence type="ECO:0000313" key="2">
    <source>
        <dbReference type="Ensembl" id="ENSNGAP00000020364.1"/>
    </source>
</evidence>
<feature type="compositionally biased region" description="Basic and acidic residues" evidence="1">
    <location>
        <begin position="40"/>
        <end position="68"/>
    </location>
</feature>
<dbReference type="GO" id="GO:0051754">
    <property type="term" value="P:meiotic sister chromatid cohesion, centromeric"/>
    <property type="evidence" value="ECO:0007669"/>
    <property type="project" value="Ensembl"/>
</dbReference>
<dbReference type="Ensembl" id="ENSNGAT00000026033.1">
    <property type="protein sequence ID" value="ENSNGAP00000020364.1"/>
    <property type="gene ID" value="ENSNGAG00000019878.1"/>
</dbReference>
<feature type="region of interest" description="Disordered" evidence="1">
    <location>
        <begin position="236"/>
        <end position="262"/>
    </location>
</feature>
<evidence type="ECO:0000313" key="3">
    <source>
        <dbReference type="Proteomes" id="UP000694381"/>
    </source>
</evidence>
<accession>A0A8C6RM62</accession>
<dbReference type="PANTHER" id="PTHR38006">
    <property type="entry name" value="MEIOSIS-SPECIFIC KINETOCHORE PROTEIN"/>
    <property type="match status" value="1"/>
</dbReference>
<dbReference type="GO" id="GO:0045143">
    <property type="term" value="P:homologous chromosome segregation"/>
    <property type="evidence" value="ECO:0007669"/>
    <property type="project" value="Ensembl"/>
</dbReference>
<dbReference type="GeneTree" id="ENSGT00390000016270"/>
<sequence>MDQPGTAEPRGWDVVVPCPRRVYPRRKVAGRGLKLTPKPELGKTEALRGLKGRGKEHVLQKITEKAELSRPGGSSGPPSQLSVKGEITLQEKSPGKETAAERITPLSVLHPFVLSYFTGLSLQQDVSSCVLNCSDTESYREYKSIEENLSSFSSPELIRGSDYFDWEHPKLEDYSHYKNSTFLDSSNAVVIERALQLSDLSAILSEVLTLEDQKVSPKPKYTSTLASDNSACEVVLTEKTGPPTTKKTKKKPEKESDYRDPSIQTKLNVGHLKTNVPLSHCKLALENSTSRSVSEPVLPQCLEPVLVKSSSISDKQSKAPLTSTPSSETVDFVIDLSPVQDVSFEELFPKVSNYVNSNEIVSVSSSQENSSNEFPSNTPEICCIIRASPGTRQMKNKGITVKKKYSLPKDTQGTVL</sequence>
<proteinExistence type="predicted"/>
<dbReference type="GO" id="GO:0010789">
    <property type="term" value="P:meiotic sister chromatid cohesion involved in meiosis I"/>
    <property type="evidence" value="ECO:0007669"/>
    <property type="project" value="Ensembl"/>
</dbReference>
<dbReference type="GO" id="GO:0007060">
    <property type="term" value="P:male meiosis chromosome segregation"/>
    <property type="evidence" value="ECO:0007669"/>
    <property type="project" value="Ensembl"/>
</dbReference>
<gene>
    <name evidence="2" type="primary">Meikin</name>
</gene>
<name>A0A8C6RM62_NANGA</name>
<reference evidence="2" key="2">
    <citation type="submission" date="2025-09" db="UniProtKB">
        <authorList>
            <consortium name="Ensembl"/>
        </authorList>
    </citation>
    <scope>IDENTIFICATION</scope>
</reference>
<protein>
    <submittedName>
        <fullName evidence="2">Meiotic kinetochore factor</fullName>
    </submittedName>
</protein>
<dbReference type="PANTHER" id="PTHR38006:SF1">
    <property type="entry name" value="MEIOSIS-SPECIFIC KINETOCHORE PROTEIN"/>
    <property type="match status" value="1"/>
</dbReference>
<dbReference type="InterPro" id="IPR034545">
    <property type="entry name" value="Meikin"/>
</dbReference>
<keyword evidence="3" id="KW-1185">Reference proteome</keyword>
<dbReference type="OMA" id="NEFPANT"/>
<feature type="region of interest" description="Disordered" evidence="1">
    <location>
        <begin position="35"/>
        <end position="85"/>
    </location>
</feature>
<dbReference type="GO" id="GO:0016321">
    <property type="term" value="P:female meiosis chromosome segregation"/>
    <property type="evidence" value="ECO:0007669"/>
    <property type="project" value="Ensembl"/>
</dbReference>
<organism evidence="2 3">
    <name type="scientific">Nannospalax galili</name>
    <name type="common">Northern Israeli blind subterranean mole rat</name>
    <name type="synonym">Spalax galili</name>
    <dbReference type="NCBI Taxonomy" id="1026970"/>
    <lineage>
        <taxon>Eukaryota</taxon>
        <taxon>Metazoa</taxon>
        <taxon>Chordata</taxon>
        <taxon>Craniata</taxon>
        <taxon>Vertebrata</taxon>
        <taxon>Euteleostomi</taxon>
        <taxon>Mammalia</taxon>
        <taxon>Eutheria</taxon>
        <taxon>Euarchontoglires</taxon>
        <taxon>Glires</taxon>
        <taxon>Rodentia</taxon>
        <taxon>Myomorpha</taxon>
        <taxon>Muroidea</taxon>
        <taxon>Spalacidae</taxon>
        <taxon>Spalacinae</taxon>
        <taxon>Nannospalax</taxon>
    </lineage>
</organism>
<dbReference type="AlphaFoldDB" id="A0A8C6RM62"/>
<evidence type="ECO:0000256" key="1">
    <source>
        <dbReference type="SAM" id="MobiDB-lite"/>
    </source>
</evidence>
<dbReference type="GO" id="GO:0000776">
    <property type="term" value="C:kinetochore"/>
    <property type="evidence" value="ECO:0007669"/>
    <property type="project" value="Ensembl"/>
</dbReference>
<dbReference type="Proteomes" id="UP000694381">
    <property type="component" value="Unassembled WGS sequence"/>
</dbReference>
<reference evidence="2" key="1">
    <citation type="submission" date="2025-08" db="UniProtKB">
        <authorList>
            <consortium name="Ensembl"/>
        </authorList>
    </citation>
    <scope>IDENTIFICATION</scope>
</reference>